<feature type="transmembrane region" description="Helical" evidence="1">
    <location>
        <begin position="106"/>
        <end position="129"/>
    </location>
</feature>
<keyword evidence="1" id="KW-0472">Membrane</keyword>
<sequence length="150" mass="16489">MAPANRPRITGLGRVLVAVYAVLALAAAGRSLVQIIERFDAAPLAFTLSAISAGVYILATAALIFSQSRFWYAVAWIAIVFEMVGVLVVGSVSLFRHDLFPEETVWSWFGSGYVFVPLILPFVGVWWLFTHRPGREAAMPAPAHVERSVW</sequence>
<protein>
    <submittedName>
        <fullName evidence="2">Membrane protein</fullName>
    </submittedName>
</protein>
<feature type="transmembrane region" description="Helical" evidence="1">
    <location>
        <begin position="12"/>
        <end position="32"/>
    </location>
</feature>
<feature type="transmembrane region" description="Helical" evidence="1">
    <location>
        <begin position="44"/>
        <end position="65"/>
    </location>
</feature>
<proteinExistence type="predicted"/>
<dbReference type="EMBL" id="BAAARI010000001">
    <property type="protein sequence ID" value="GAA2566406.1"/>
    <property type="molecule type" value="Genomic_DNA"/>
</dbReference>
<keyword evidence="1" id="KW-0812">Transmembrane</keyword>
<comment type="caution">
    <text evidence="2">The sequence shown here is derived from an EMBL/GenBank/DDBJ whole genome shotgun (WGS) entry which is preliminary data.</text>
</comment>
<evidence type="ECO:0000313" key="3">
    <source>
        <dbReference type="Proteomes" id="UP001500274"/>
    </source>
</evidence>
<organism evidence="2 3">
    <name type="scientific">Microbacterium binotii</name>
    <dbReference type="NCBI Taxonomy" id="462710"/>
    <lineage>
        <taxon>Bacteria</taxon>
        <taxon>Bacillati</taxon>
        <taxon>Actinomycetota</taxon>
        <taxon>Actinomycetes</taxon>
        <taxon>Micrococcales</taxon>
        <taxon>Microbacteriaceae</taxon>
        <taxon>Microbacterium</taxon>
    </lineage>
</organism>
<evidence type="ECO:0000313" key="2">
    <source>
        <dbReference type="EMBL" id="GAA2566406.1"/>
    </source>
</evidence>
<name>A0ABN3P4Z9_9MICO</name>
<gene>
    <name evidence="2" type="ORF">GCM10009862_01220</name>
</gene>
<evidence type="ECO:0000256" key="1">
    <source>
        <dbReference type="SAM" id="Phobius"/>
    </source>
</evidence>
<keyword evidence="3" id="KW-1185">Reference proteome</keyword>
<accession>A0ABN3P4Z9</accession>
<reference evidence="2 3" key="1">
    <citation type="journal article" date="2019" name="Int. J. Syst. Evol. Microbiol.">
        <title>The Global Catalogue of Microorganisms (GCM) 10K type strain sequencing project: providing services to taxonomists for standard genome sequencing and annotation.</title>
        <authorList>
            <consortium name="The Broad Institute Genomics Platform"/>
            <consortium name="The Broad Institute Genome Sequencing Center for Infectious Disease"/>
            <person name="Wu L."/>
            <person name="Ma J."/>
        </authorList>
    </citation>
    <scope>NUCLEOTIDE SEQUENCE [LARGE SCALE GENOMIC DNA]</scope>
    <source>
        <strain evidence="2 3">JCM 16365</strain>
    </source>
</reference>
<dbReference type="RefSeq" id="WP_344225871.1">
    <property type="nucleotide sequence ID" value="NZ_BAAARI010000001.1"/>
</dbReference>
<dbReference type="Proteomes" id="UP001500274">
    <property type="component" value="Unassembled WGS sequence"/>
</dbReference>
<keyword evidence="1" id="KW-1133">Transmembrane helix</keyword>
<feature type="transmembrane region" description="Helical" evidence="1">
    <location>
        <begin position="72"/>
        <end position="94"/>
    </location>
</feature>